<accession>A0ABS3M3J2</accession>
<dbReference type="EMBL" id="JAERMS010000005">
    <property type="protein sequence ID" value="MBO1362748.1"/>
    <property type="molecule type" value="Genomic_DNA"/>
</dbReference>
<dbReference type="Pfam" id="PF05402">
    <property type="entry name" value="PqqD"/>
    <property type="match status" value="1"/>
</dbReference>
<evidence type="ECO:0000313" key="1">
    <source>
        <dbReference type="EMBL" id="MBO1362748.1"/>
    </source>
</evidence>
<sequence>MKVKPGFKLLTVCGEHMVISEGVENINFDNIISMNESAAYLWQHAQSCPSFTIDDLVEWMVQEYDVESSVAAIDCKDIANQWESAGLIEPD</sequence>
<dbReference type="Proteomes" id="UP000664265">
    <property type="component" value="Unassembled WGS sequence"/>
</dbReference>
<organism evidence="1 2">
    <name type="scientific">Prevotella illustrans</name>
    <dbReference type="NCBI Taxonomy" id="2800387"/>
    <lineage>
        <taxon>Bacteria</taxon>
        <taxon>Pseudomonadati</taxon>
        <taxon>Bacteroidota</taxon>
        <taxon>Bacteroidia</taxon>
        <taxon>Bacteroidales</taxon>
        <taxon>Prevotellaceae</taxon>
        <taxon>Prevotella</taxon>
    </lineage>
</organism>
<comment type="caution">
    <text evidence="1">The sequence shown here is derived from an EMBL/GenBank/DDBJ whole genome shotgun (WGS) entry which is preliminary data.</text>
</comment>
<keyword evidence="2" id="KW-1185">Reference proteome</keyword>
<name>A0ABS3M3J2_9BACT</name>
<dbReference type="InterPro" id="IPR008792">
    <property type="entry name" value="PQQD"/>
</dbReference>
<dbReference type="RefSeq" id="WP_107580836.1">
    <property type="nucleotide sequence ID" value="NZ_JAERMS010000005.1"/>
</dbReference>
<reference evidence="1 2" key="1">
    <citation type="submission" date="2021-01" db="EMBL/GenBank/DDBJ databases">
        <title>Prevotella A2931 sp. nov.</title>
        <authorList>
            <person name="Buhl M."/>
            <person name="Oberhettinger P."/>
        </authorList>
    </citation>
    <scope>NUCLEOTIDE SEQUENCE [LARGE SCALE GENOMIC DNA]</scope>
    <source>
        <strain evidence="1 2">A2931</strain>
    </source>
</reference>
<evidence type="ECO:0000313" key="2">
    <source>
        <dbReference type="Proteomes" id="UP000664265"/>
    </source>
</evidence>
<gene>
    <name evidence="1" type="ORF">JHU38_02970</name>
</gene>
<protein>
    <submittedName>
        <fullName evidence="1">PqqD family protein</fullName>
    </submittedName>
</protein>
<proteinExistence type="predicted"/>